<proteinExistence type="predicted"/>
<dbReference type="AlphaFoldDB" id="A0A8J5CP56"/>
<evidence type="ECO:0000313" key="4">
    <source>
        <dbReference type="Proteomes" id="UP000770661"/>
    </source>
</evidence>
<evidence type="ECO:0000313" key="3">
    <source>
        <dbReference type="EMBL" id="KAG0716940.1"/>
    </source>
</evidence>
<reference evidence="3" key="1">
    <citation type="submission" date="2020-07" db="EMBL/GenBank/DDBJ databases">
        <title>The High-quality genome of the commercially important snow crab, Chionoecetes opilio.</title>
        <authorList>
            <person name="Jeong J.-H."/>
            <person name="Ryu S."/>
        </authorList>
    </citation>
    <scope>NUCLEOTIDE SEQUENCE</scope>
    <source>
        <strain evidence="3">MADBK_172401_WGS</strain>
        <tissue evidence="3">Digestive gland</tissue>
    </source>
</reference>
<dbReference type="EMBL" id="JACEEZ010018407">
    <property type="protein sequence ID" value="KAG0716940.1"/>
    <property type="molecule type" value="Genomic_DNA"/>
</dbReference>
<name>A0A8J5CP56_CHIOP</name>
<dbReference type="OrthoDB" id="6369589at2759"/>
<feature type="coiled-coil region" evidence="1">
    <location>
        <begin position="40"/>
        <end position="213"/>
    </location>
</feature>
<organism evidence="3 4">
    <name type="scientific">Chionoecetes opilio</name>
    <name type="common">Atlantic snow crab</name>
    <name type="synonym">Cancer opilio</name>
    <dbReference type="NCBI Taxonomy" id="41210"/>
    <lineage>
        <taxon>Eukaryota</taxon>
        <taxon>Metazoa</taxon>
        <taxon>Ecdysozoa</taxon>
        <taxon>Arthropoda</taxon>
        <taxon>Crustacea</taxon>
        <taxon>Multicrustacea</taxon>
        <taxon>Malacostraca</taxon>
        <taxon>Eumalacostraca</taxon>
        <taxon>Eucarida</taxon>
        <taxon>Decapoda</taxon>
        <taxon>Pleocyemata</taxon>
        <taxon>Brachyura</taxon>
        <taxon>Eubrachyura</taxon>
        <taxon>Majoidea</taxon>
        <taxon>Majidae</taxon>
        <taxon>Chionoecetes</taxon>
    </lineage>
</organism>
<gene>
    <name evidence="3" type="primary">cep290</name>
    <name evidence="3" type="ORF">GWK47_008450</name>
</gene>
<protein>
    <submittedName>
        <fullName evidence="3">Centrosomal protein</fullName>
    </submittedName>
</protein>
<accession>A0A8J5CP56</accession>
<keyword evidence="4" id="KW-1185">Reference proteome</keyword>
<sequence length="658" mass="75775">MGGLKERLSLSQNNVTHYQNLLAKEHEERQVLIAKYKDELYHMTQQRDETQARVRELQSQLDTIPTHEFSSSSLKQAQVAQIQNLEGTVKIVEKQLEESRAQLNASEKKVMELERDLTISRREHAEERDHMEVSGQVRIQQHQREVERLLSEIHKLRAERDQMQKEIGTLKNSASRTPSAIMRTLVEKLRDQLIEKEKQVAKLTLAVNDMKESIAQEDAKQQEADPVTIEKEVSKVTNKLTQSFKAELNRVSAERDELQKVCNEQGLSLIDMKEKTNAEIDTINQKVKVLTTEKLKVEKVMLQQKNANSSLKQRVEDMEGRSAGAIARTIESLQGRLEKMEGFEEVQESEARKARSHDQVVRWEERKKLKMTIDKLKARVKELETAQEDHVKKLNTSRELLSRVEKEKLSLQHKYYNVSKQSTEKLCRVCLKTLDSADMRANQTTPSPSSPSPGHSKQPLRLSTIPERTLPKTTPGSTEKEDSATVSHTLQYKQDESEIKFRFQMKKALEEKHSLETRLHAAVEEVAALRFRLQQKEEEEEARVMTEKKSPVGRRRTGAAMVLEYESRITTLEEQLRQKSRLLSHVKGVVQEAAAREEVLLKDKEVLLHKVTLLEGVSEDTPSARLVHELRQARLTVTRLQRQLDQIQSHGKCCEACK</sequence>
<feature type="coiled-coil region" evidence="1">
    <location>
        <begin position="505"/>
        <end position="582"/>
    </location>
</feature>
<feature type="coiled-coil region" evidence="1">
    <location>
        <begin position="241"/>
        <end position="321"/>
    </location>
</feature>
<evidence type="ECO:0000256" key="2">
    <source>
        <dbReference type="SAM" id="MobiDB-lite"/>
    </source>
</evidence>
<dbReference type="Proteomes" id="UP000770661">
    <property type="component" value="Unassembled WGS sequence"/>
</dbReference>
<keyword evidence="1" id="KW-0175">Coiled coil</keyword>
<comment type="caution">
    <text evidence="3">The sequence shown here is derived from an EMBL/GenBank/DDBJ whole genome shotgun (WGS) entry which is preliminary data.</text>
</comment>
<evidence type="ECO:0000256" key="1">
    <source>
        <dbReference type="SAM" id="Coils"/>
    </source>
</evidence>
<feature type="coiled-coil region" evidence="1">
    <location>
        <begin position="366"/>
        <end position="393"/>
    </location>
</feature>
<feature type="region of interest" description="Disordered" evidence="2">
    <location>
        <begin position="438"/>
        <end position="490"/>
    </location>
</feature>